<comment type="caution">
    <text evidence="2">The sequence shown here is derived from an EMBL/GenBank/DDBJ whole genome shotgun (WGS) entry which is preliminary data.</text>
</comment>
<organism evidence="2 3">
    <name type="scientific">Saccharopolyspora halophila</name>
    <dbReference type="NCBI Taxonomy" id="405551"/>
    <lineage>
        <taxon>Bacteria</taxon>
        <taxon>Bacillati</taxon>
        <taxon>Actinomycetota</taxon>
        <taxon>Actinomycetes</taxon>
        <taxon>Pseudonocardiales</taxon>
        <taxon>Pseudonocardiaceae</taxon>
        <taxon>Saccharopolyspora</taxon>
    </lineage>
</organism>
<dbReference type="PROSITE" id="PS51819">
    <property type="entry name" value="VOC"/>
    <property type="match status" value="1"/>
</dbReference>
<dbReference type="InterPro" id="IPR037523">
    <property type="entry name" value="VOC_core"/>
</dbReference>
<proteinExistence type="predicted"/>
<name>A0ABN3G5F3_9PSEU</name>
<dbReference type="PANTHER" id="PTHR34109">
    <property type="entry name" value="BNAUNNG04460D PROTEIN-RELATED"/>
    <property type="match status" value="1"/>
</dbReference>
<accession>A0ABN3G5F3</accession>
<dbReference type="PANTHER" id="PTHR34109:SF1">
    <property type="entry name" value="VOC DOMAIN-CONTAINING PROTEIN"/>
    <property type="match status" value="1"/>
</dbReference>
<feature type="domain" description="VOC" evidence="1">
    <location>
        <begin position="6"/>
        <end position="133"/>
    </location>
</feature>
<evidence type="ECO:0000259" key="1">
    <source>
        <dbReference type="PROSITE" id="PS51819"/>
    </source>
</evidence>
<keyword evidence="3" id="KW-1185">Reference proteome</keyword>
<dbReference type="Pfam" id="PF00903">
    <property type="entry name" value="Glyoxalase"/>
    <property type="match status" value="1"/>
</dbReference>
<sequence length="136" mass="14554">MADNSRTGLLPILHYDDTRSAVQFLTEVLGFRQEVAASDAEGDIVHAELAWPGGGALVIGGTKHTDGVHGRMRAGNSAIYLATDEVDLIHDRAREAGAEIAEAPHRATFGSGTESYVCTVRDPECNLWTIGTYRSG</sequence>
<evidence type="ECO:0000313" key="2">
    <source>
        <dbReference type="EMBL" id="GAA2344607.1"/>
    </source>
</evidence>
<dbReference type="EMBL" id="BAAARA010000005">
    <property type="protein sequence ID" value="GAA2344607.1"/>
    <property type="molecule type" value="Genomic_DNA"/>
</dbReference>
<dbReference type="Gene3D" id="3.30.720.120">
    <property type="match status" value="1"/>
</dbReference>
<protein>
    <submittedName>
        <fullName evidence="2">VOC family protein</fullName>
    </submittedName>
</protein>
<dbReference type="InterPro" id="IPR004360">
    <property type="entry name" value="Glyas_Fos-R_dOase_dom"/>
</dbReference>
<reference evidence="2 3" key="1">
    <citation type="journal article" date="2019" name="Int. J. Syst. Evol. Microbiol.">
        <title>The Global Catalogue of Microorganisms (GCM) 10K type strain sequencing project: providing services to taxonomists for standard genome sequencing and annotation.</title>
        <authorList>
            <consortium name="The Broad Institute Genomics Platform"/>
            <consortium name="The Broad Institute Genome Sequencing Center for Infectious Disease"/>
            <person name="Wu L."/>
            <person name="Ma J."/>
        </authorList>
    </citation>
    <scope>NUCLEOTIDE SEQUENCE [LARGE SCALE GENOMIC DNA]</scope>
    <source>
        <strain evidence="2 3">JCM 16221</strain>
    </source>
</reference>
<dbReference type="InterPro" id="IPR029068">
    <property type="entry name" value="Glyas_Bleomycin-R_OHBP_Dase"/>
</dbReference>
<dbReference type="RefSeq" id="WP_344129587.1">
    <property type="nucleotide sequence ID" value="NZ_BAAARA010000005.1"/>
</dbReference>
<dbReference type="SUPFAM" id="SSF54593">
    <property type="entry name" value="Glyoxalase/Bleomycin resistance protein/Dihydroxybiphenyl dioxygenase"/>
    <property type="match status" value="1"/>
</dbReference>
<dbReference type="Gene3D" id="3.30.720.110">
    <property type="match status" value="1"/>
</dbReference>
<gene>
    <name evidence="2" type="ORF">GCM10009854_21690</name>
</gene>
<evidence type="ECO:0000313" key="3">
    <source>
        <dbReference type="Proteomes" id="UP001501218"/>
    </source>
</evidence>
<dbReference type="Proteomes" id="UP001501218">
    <property type="component" value="Unassembled WGS sequence"/>
</dbReference>